<dbReference type="EMBL" id="ML987203">
    <property type="protein sequence ID" value="KAF2244413.1"/>
    <property type="molecule type" value="Genomic_DNA"/>
</dbReference>
<sequence length="670" mass="74569">MTGGRVCAVAGFQRLEWPSLQMRDQSSRRWCVEAWRKEEVRFGMAADRGDASVANAPWRAQARAGVEEAWKRAKPAAFPVVLRNNAQGLATGRSRAVVSPGGEQQSIQRPLRGTHEDGQTQATAGDLEVQDLKAQGDGVSIPALSPAVLGSGLTAVASLKTVKERSEVVYEGSMMDTAAMIQTFRGLPRHSRMEALEAIVTEELTPYEWRALQTIVNARTFQFDMIGALPTELVALVFSYLDTTTPYRLQIVSKRWNSLLRSPDILKPSLKAWCDGTFEGDYELCTRKAQNIHRFRTGNFVDVYTIPGEDTASSAGDITLVGDLLVGQSSVRTLLAYNLRTRKSWRTQGDARERIIAVALSDQLVAYATMLNACYVSDLSGGQKKKFKLTNGMFEILTCRGRTVVCGGLGKDAARIYIWDFDLQRGKSLQIDYQQSPFVHRVNDCMFRQMKILPDPQSQTFVVMTSDKCARGACLHDASDVRCSIHYTRFTFDGQPIQNGRLQLPGFPGIDLVGFRPVDRRGGFSLEAAARRPRELGDCLIFLQFNEHLHTFVSPNCPVSNPGPWVKARTSWWEDSFYQVLPDIGTLPIGTSQTDTPETVLLAHLGTSEGFRFKPILRERGSNNSQRPAGYGNRYLRLLVNDKYAVVVDQGFEVPCSIKVVSFEAEQNRN</sequence>
<feature type="region of interest" description="Disordered" evidence="1">
    <location>
        <begin position="92"/>
        <end position="121"/>
    </location>
</feature>
<protein>
    <recommendedName>
        <fullName evidence="2">F-box domain-containing protein</fullName>
    </recommendedName>
</protein>
<name>A0A6A6I3E8_9PLEO</name>
<feature type="domain" description="F-box" evidence="2">
    <location>
        <begin position="223"/>
        <end position="270"/>
    </location>
</feature>
<dbReference type="PROSITE" id="PS50181">
    <property type="entry name" value="FBOX"/>
    <property type="match status" value="1"/>
</dbReference>
<proteinExistence type="predicted"/>
<keyword evidence="4" id="KW-1185">Reference proteome</keyword>
<dbReference type="SMART" id="SM00256">
    <property type="entry name" value="FBOX"/>
    <property type="match status" value="1"/>
</dbReference>
<dbReference type="Gene3D" id="1.20.1280.50">
    <property type="match status" value="1"/>
</dbReference>
<evidence type="ECO:0000256" key="1">
    <source>
        <dbReference type="SAM" id="MobiDB-lite"/>
    </source>
</evidence>
<reference evidence="3" key="1">
    <citation type="journal article" date="2020" name="Stud. Mycol.">
        <title>101 Dothideomycetes genomes: a test case for predicting lifestyles and emergence of pathogens.</title>
        <authorList>
            <person name="Haridas S."/>
            <person name="Albert R."/>
            <person name="Binder M."/>
            <person name="Bloem J."/>
            <person name="Labutti K."/>
            <person name="Salamov A."/>
            <person name="Andreopoulos B."/>
            <person name="Baker S."/>
            <person name="Barry K."/>
            <person name="Bills G."/>
            <person name="Bluhm B."/>
            <person name="Cannon C."/>
            <person name="Castanera R."/>
            <person name="Culley D."/>
            <person name="Daum C."/>
            <person name="Ezra D."/>
            <person name="Gonzalez J."/>
            <person name="Henrissat B."/>
            <person name="Kuo A."/>
            <person name="Liang C."/>
            <person name="Lipzen A."/>
            <person name="Lutzoni F."/>
            <person name="Magnuson J."/>
            <person name="Mondo S."/>
            <person name="Nolan M."/>
            <person name="Ohm R."/>
            <person name="Pangilinan J."/>
            <person name="Park H.-J."/>
            <person name="Ramirez L."/>
            <person name="Alfaro M."/>
            <person name="Sun H."/>
            <person name="Tritt A."/>
            <person name="Yoshinaga Y."/>
            <person name="Zwiers L.-H."/>
            <person name="Turgeon B."/>
            <person name="Goodwin S."/>
            <person name="Spatafora J."/>
            <person name="Crous P."/>
            <person name="Grigoriev I."/>
        </authorList>
    </citation>
    <scope>NUCLEOTIDE SEQUENCE</scope>
    <source>
        <strain evidence="3">CBS 122368</strain>
    </source>
</reference>
<dbReference type="Pfam" id="PF12937">
    <property type="entry name" value="F-box-like"/>
    <property type="match status" value="1"/>
</dbReference>
<evidence type="ECO:0000259" key="2">
    <source>
        <dbReference type="PROSITE" id="PS50181"/>
    </source>
</evidence>
<dbReference type="InterPro" id="IPR001810">
    <property type="entry name" value="F-box_dom"/>
</dbReference>
<gene>
    <name evidence="3" type="ORF">BU26DRAFT_608844</name>
</gene>
<dbReference type="GeneID" id="54589214"/>
<organism evidence="3 4">
    <name type="scientific">Trematosphaeria pertusa</name>
    <dbReference type="NCBI Taxonomy" id="390896"/>
    <lineage>
        <taxon>Eukaryota</taxon>
        <taxon>Fungi</taxon>
        <taxon>Dikarya</taxon>
        <taxon>Ascomycota</taxon>
        <taxon>Pezizomycotina</taxon>
        <taxon>Dothideomycetes</taxon>
        <taxon>Pleosporomycetidae</taxon>
        <taxon>Pleosporales</taxon>
        <taxon>Massarineae</taxon>
        <taxon>Trematosphaeriaceae</taxon>
        <taxon>Trematosphaeria</taxon>
    </lineage>
</organism>
<evidence type="ECO:0000313" key="4">
    <source>
        <dbReference type="Proteomes" id="UP000800094"/>
    </source>
</evidence>
<dbReference type="AlphaFoldDB" id="A0A6A6I3E8"/>
<accession>A0A6A6I3E8</accession>
<dbReference type="Proteomes" id="UP000800094">
    <property type="component" value="Unassembled WGS sequence"/>
</dbReference>
<dbReference type="RefSeq" id="XP_033679417.1">
    <property type="nucleotide sequence ID" value="XM_033835884.1"/>
</dbReference>
<evidence type="ECO:0000313" key="3">
    <source>
        <dbReference type="EMBL" id="KAF2244413.1"/>
    </source>
</evidence>
<dbReference type="OrthoDB" id="5295250at2759"/>
<dbReference type="SUPFAM" id="SSF81383">
    <property type="entry name" value="F-box domain"/>
    <property type="match status" value="1"/>
</dbReference>
<dbReference type="SUPFAM" id="SSF101898">
    <property type="entry name" value="NHL repeat"/>
    <property type="match status" value="1"/>
</dbReference>
<dbReference type="InterPro" id="IPR036047">
    <property type="entry name" value="F-box-like_dom_sf"/>
</dbReference>